<dbReference type="EC" id="2.7.3.-" evidence="6"/>
<dbReference type="RefSeq" id="WP_115366811.1">
    <property type="nucleotide sequence ID" value="NZ_QBKA01000002.1"/>
</dbReference>
<feature type="coiled-coil region" evidence="1">
    <location>
        <begin position="503"/>
        <end position="530"/>
    </location>
</feature>
<sequence length="805" mass="87959">MAMDNGAATCSEAGGLSAIQLQEQVDENLRYAAAASFAGVFNALIALVVFWSAALALPLVLWGVLVLIGSGIRLLVIRLGDDKTREKKRWIEGIALYNGIVWGAGVAAGAALASPAQYVVVVILCSGMMGASVTTYTSMARAAMLFVIPVGIGGLMALMIHPIAPTVPGIALLGCYMILLASGAKRRQSRFLERIWARDHLARSSATVKLLLNDYESQSSDWLWQVDSAGIILNPSERFREVSGIDEDMPGHMSFLDLFDESRGRDILKDHIHGQHPFRDLTLRLTIRDEPHWWTLSAQRDDQGGMRGVAADVTAQKRAEERVRYMAHYDELTELANRFLFNETLQRHLSKMAEYPAGEAANHAPDNQLAVLCLDLDGFKSVNDTLGHPTGDRLLAVVAQRILGSVRNQDMVARLGGDEFAVLILGNKAAERAEYIAGRILETVSQPFDLDGAQVATSVSIGIASWNPAHGAEKLHGPVNAATMMKQADLALYAAKEGGRNRFARFERQMDIAARERRDLEMDLRNALQNGEFELHFQPLINIETGQTTSFEALVRWNHPERGIVMPDDFIGIAEDTGLITELGEWIIRHACHLASNWPSHMRVSVNLSPVQMRSTGLVATIFSAIANAGLDPSRLELEITENVLLHDSEANIAILHQLHEFGVRIALDDFGTGYSSLNYLRSFPFDKIKIDRCFVTDLADSEDCKAIVRAVTELAGSLGMTTTAEGVELESQLEELKVQGCTEAQGFLFSRPERPDQFTDLRGTGLDAASDGEPANLAILKLASTKPDTADDTEGARGPAIRSA</sequence>
<evidence type="ECO:0000256" key="3">
    <source>
        <dbReference type="SAM" id="Phobius"/>
    </source>
</evidence>
<dbReference type="Gene3D" id="3.30.450.20">
    <property type="entry name" value="PAS domain"/>
    <property type="match status" value="1"/>
</dbReference>
<evidence type="ECO:0000313" key="7">
    <source>
        <dbReference type="Proteomes" id="UP000253727"/>
    </source>
</evidence>
<dbReference type="InterPro" id="IPR043128">
    <property type="entry name" value="Rev_trsase/Diguanyl_cyclase"/>
</dbReference>
<dbReference type="SMART" id="SM00267">
    <property type="entry name" value="GGDEF"/>
    <property type="match status" value="1"/>
</dbReference>
<dbReference type="EMBL" id="QBKA01000002">
    <property type="protein sequence ID" value="RDC60702.1"/>
    <property type="molecule type" value="Genomic_DNA"/>
</dbReference>
<name>A0A369Q8A5_9SPHN</name>
<feature type="domain" description="EAL" evidence="4">
    <location>
        <begin position="517"/>
        <end position="767"/>
    </location>
</feature>
<dbReference type="SUPFAM" id="SSF55073">
    <property type="entry name" value="Nucleotide cyclase"/>
    <property type="match status" value="1"/>
</dbReference>
<keyword evidence="3" id="KW-1133">Transmembrane helix</keyword>
<evidence type="ECO:0000259" key="4">
    <source>
        <dbReference type="PROSITE" id="PS50883"/>
    </source>
</evidence>
<protein>
    <submittedName>
        <fullName evidence="6">Cyclic di-GMP phosphodiesterase Gmr</fullName>
        <ecNumber evidence="6">2.7.3.-</ecNumber>
    </submittedName>
</protein>
<dbReference type="CDD" id="cd00130">
    <property type="entry name" value="PAS"/>
    <property type="match status" value="1"/>
</dbReference>
<feature type="transmembrane region" description="Helical" evidence="3">
    <location>
        <begin position="31"/>
        <end position="53"/>
    </location>
</feature>
<dbReference type="PROSITE" id="PS50883">
    <property type="entry name" value="EAL"/>
    <property type="match status" value="1"/>
</dbReference>
<dbReference type="InterPro" id="IPR035965">
    <property type="entry name" value="PAS-like_dom_sf"/>
</dbReference>
<dbReference type="InterPro" id="IPR052155">
    <property type="entry name" value="Biofilm_reg_signaling"/>
</dbReference>
<keyword evidence="3" id="KW-0812">Transmembrane</keyword>
<dbReference type="CDD" id="cd01949">
    <property type="entry name" value="GGDEF"/>
    <property type="match status" value="1"/>
</dbReference>
<keyword evidence="3" id="KW-0472">Membrane</keyword>
<feature type="transmembrane region" description="Helical" evidence="3">
    <location>
        <begin position="59"/>
        <end position="79"/>
    </location>
</feature>
<dbReference type="SUPFAM" id="SSF55785">
    <property type="entry name" value="PYP-like sensor domain (PAS domain)"/>
    <property type="match status" value="1"/>
</dbReference>
<dbReference type="GO" id="GO:0016740">
    <property type="term" value="F:transferase activity"/>
    <property type="evidence" value="ECO:0007669"/>
    <property type="project" value="UniProtKB-KW"/>
</dbReference>
<dbReference type="AlphaFoldDB" id="A0A369Q8A5"/>
<dbReference type="Pfam" id="PF00990">
    <property type="entry name" value="GGDEF"/>
    <property type="match status" value="1"/>
</dbReference>
<dbReference type="Gene3D" id="3.20.20.450">
    <property type="entry name" value="EAL domain"/>
    <property type="match status" value="1"/>
</dbReference>
<dbReference type="InterPro" id="IPR001633">
    <property type="entry name" value="EAL_dom"/>
</dbReference>
<evidence type="ECO:0000256" key="2">
    <source>
        <dbReference type="SAM" id="MobiDB-lite"/>
    </source>
</evidence>
<dbReference type="Pfam" id="PF00563">
    <property type="entry name" value="EAL"/>
    <property type="match status" value="1"/>
</dbReference>
<feature type="region of interest" description="Disordered" evidence="2">
    <location>
        <begin position="783"/>
        <end position="805"/>
    </location>
</feature>
<keyword evidence="1" id="KW-0175">Coiled coil</keyword>
<feature type="transmembrane region" description="Helical" evidence="3">
    <location>
        <begin position="91"/>
        <end position="112"/>
    </location>
</feature>
<feature type="transmembrane region" description="Helical" evidence="3">
    <location>
        <begin position="118"/>
        <end position="136"/>
    </location>
</feature>
<dbReference type="PANTHER" id="PTHR44757:SF2">
    <property type="entry name" value="BIOFILM ARCHITECTURE MAINTENANCE PROTEIN MBAA"/>
    <property type="match status" value="1"/>
</dbReference>
<reference evidence="6 7" key="1">
    <citation type="submission" date="2018-04" db="EMBL/GenBank/DDBJ databases">
        <title>Altererythrobacter sp. HME9302 genome sequencing and assembly.</title>
        <authorList>
            <person name="Kang H."/>
            <person name="Kim H."/>
            <person name="Joh K."/>
        </authorList>
    </citation>
    <scope>NUCLEOTIDE SEQUENCE [LARGE SCALE GENOMIC DNA]</scope>
    <source>
        <strain evidence="6 7">HME9302</strain>
    </source>
</reference>
<feature type="transmembrane region" description="Helical" evidence="3">
    <location>
        <begin position="143"/>
        <end position="160"/>
    </location>
</feature>
<organism evidence="6 7">
    <name type="scientific">Alteripontixanthobacter maritimus</name>
    <dbReference type="NCBI Taxonomy" id="2161824"/>
    <lineage>
        <taxon>Bacteria</taxon>
        <taxon>Pseudomonadati</taxon>
        <taxon>Pseudomonadota</taxon>
        <taxon>Alphaproteobacteria</taxon>
        <taxon>Sphingomonadales</taxon>
        <taxon>Erythrobacteraceae</taxon>
        <taxon>Alteripontixanthobacter</taxon>
    </lineage>
</organism>
<dbReference type="PANTHER" id="PTHR44757">
    <property type="entry name" value="DIGUANYLATE CYCLASE DGCP"/>
    <property type="match status" value="1"/>
</dbReference>
<dbReference type="Proteomes" id="UP000253727">
    <property type="component" value="Unassembled WGS sequence"/>
</dbReference>
<dbReference type="SMART" id="SM00052">
    <property type="entry name" value="EAL"/>
    <property type="match status" value="1"/>
</dbReference>
<dbReference type="CDD" id="cd01948">
    <property type="entry name" value="EAL"/>
    <property type="match status" value="1"/>
</dbReference>
<dbReference type="InterPro" id="IPR029787">
    <property type="entry name" value="Nucleotide_cyclase"/>
</dbReference>
<comment type="caution">
    <text evidence="6">The sequence shown here is derived from an EMBL/GenBank/DDBJ whole genome shotgun (WGS) entry which is preliminary data.</text>
</comment>
<keyword evidence="7" id="KW-1185">Reference proteome</keyword>
<dbReference type="InterPro" id="IPR000014">
    <property type="entry name" value="PAS"/>
</dbReference>
<proteinExistence type="predicted"/>
<feature type="domain" description="GGDEF" evidence="5">
    <location>
        <begin position="367"/>
        <end position="508"/>
    </location>
</feature>
<dbReference type="OrthoDB" id="9790882at2"/>
<accession>A0A369Q8A5</accession>
<keyword evidence="6" id="KW-0808">Transferase</keyword>
<dbReference type="NCBIfam" id="TIGR00254">
    <property type="entry name" value="GGDEF"/>
    <property type="match status" value="1"/>
</dbReference>
<dbReference type="Gene3D" id="3.30.70.270">
    <property type="match status" value="1"/>
</dbReference>
<dbReference type="SUPFAM" id="SSF141868">
    <property type="entry name" value="EAL domain-like"/>
    <property type="match status" value="1"/>
</dbReference>
<evidence type="ECO:0000256" key="1">
    <source>
        <dbReference type="SAM" id="Coils"/>
    </source>
</evidence>
<dbReference type="PROSITE" id="PS50887">
    <property type="entry name" value="GGDEF"/>
    <property type="match status" value="1"/>
</dbReference>
<dbReference type="InterPro" id="IPR000160">
    <property type="entry name" value="GGDEF_dom"/>
</dbReference>
<gene>
    <name evidence="6" type="ORF">HME9302_01917</name>
</gene>
<dbReference type="InterPro" id="IPR035919">
    <property type="entry name" value="EAL_sf"/>
</dbReference>
<evidence type="ECO:0000313" key="6">
    <source>
        <dbReference type="EMBL" id="RDC60702.1"/>
    </source>
</evidence>
<evidence type="ECO:0000259" key="5">
    <source>
        <dbReference type="PROSITE" id="PS50887"/>
    </source>
</evidence>